<name>A0ABM8ISV3_9CREN</name>
<keyword evidence="2" id="KW-1185">Reference proteome</keyword>
<accession>A0ABM8ISV3</accession>
<protein>
    <submittedName>
        <fullName evidence="1">Uncharacterized protein</fullName>
    </submittedName>
</protein>
<sequence>MGKKKKKVYFGDDSIFKAVKDIGRKGLNTREEFIELVAAQVLDLADLRTRRNTGRPAKWTLQLWNQRCFVLRELNKRKRFGLAAFVRKACSLGRRILRSKDKLPYYKRLKILAKFGMWVSEKYGVSPRTLAHIIRRVNENERLVRKLTEFFYRELGREFKRRGISPRVATRRLKKHIRRIRSLFNDEDKRIAAYLWDMIPKKYRSGARRLWTYLLVLHLARWIRKKAKESGVDWRDIDWAAEIDWRQGYYYAKSRVFELLGMLGSKYEGLTEEEIEQMMEYWAQNERI</sequence>
<dbReference type="GeneID" id="89288236"/>
<proteinExistence type="predicted"/>
<evidence type="ECO:0000313" key="1">
    <source>
        <dbReference type="EMBL" id="BES80641.1"/>
    </source>
</evidence>
<organism evidence="1 2">
    <name type="scientific">Pyrodictium abyssi</name>
    <dbReference type="NCBI Taxonomy" id="54256"/>
    <lineage>
        <taxon>Archaea</taxon>
        <taxon>Thermoproteota</taxon>
        <taxon>Thermoprotei</taxon>
        <taxon>Desulfurococcales</taxon>
        <taxon>Pyrodictiaceae</taxon>
        <taxon>Pyrodictium</taxon>
    </lineage>
</organism>
<dbReference type="EMBL" id="AP028907">
    <property type="protein sequence ID" value="BES80641.1"/>
    <property type="molecule type" value="Genomic_DNA"/>
</dbReference>
<evidence type="ECO:0000313" key="2">
    <source>
        <dbReference type="Proteomes" id="UP001341135"/>
    </source>
</evidence>
<dbReference type="RefSeq" id="WP_338251060.1">
    <property type="nucleotide sequence ID" value="NZ_AP028907.1"/>
</dbReference>
<reference evidence="1 2" key="1">
    <citation type="submission" date="2023-09" db="EMBL/GenBank/DDBJ databases">
        <title>Pyrofollis japonicus gen. nov. sp. nov., a novel member of the family Pyrodictiaceae isolated from the Iheya North hydrothermal field.</title>
        <authorList>
            <person name="Miyazaki U."/>
            <person name="Sanari M."/>
            <person name="Tame A."/>
            <person name="Kitajima M."/>
            <person name="Okamoto A."/>
            <person name="Sawayama S."/>
            <person name="Miyazaki J."/>
            <person name="Takai K."/>
            <person name="Nakagawa S."/>
        </authorList>
    </citation>
    <scope>NUCLEOTIDE SEQUENCE [LARGE SCALE GENOMIC DNA]</scope>
    <source>
        <strain evidence="1 2">AV2</strain>
    </source>
</reference>
<gene>
    <name evidence="1" type="ORF">PABY_02080</name>
</gene>
<dbReference type="Proteomes" id="UP001341135">
    <property type="component" value="Chromosome"/>
</dbReference>